<dbReference type="RefSeq" id="WP_114982937.1">
    <property type="nucleotide sequence ID" value="NZ_CP027806.1"/>
</dbReference>
<dbReference type="CDD" id="cd00165">
    <property type="entry name" value="S4"/>
    <property type="match status" value="1"/>
</dbReference>
<feature type="short sequence motif" description="'HIGH' region" evidence="10">
    <location>
        <begin position="48"/>
        <end position="57"/>
    </location>
</feature>
<evidence type="ECO:0000256" key="6">
    <source>
        <dbReference type="ARBA" id="ARBA00022884"/>
    </source>
</evidence>
<evidence type="ECO:0000313" key="13">
    <source>
        <dbReference type="EMBL" id="AXI99640.1"/>
    </source>
</evidence>
<dbReference type="InterPro" id="IPR024108">
    <property type="entry name" value="Tyr-tRNA-ligase_bac_2"/>
</dbReference>
<keyword evidence="2 10" id="KW-0963">Cytoplasm</keyword>
<dbReference type="InterPro" id="IPR014729">
    <property type="entry name" value="Rossmann-like_a/b/a_fold"/>
</dbReference>
<dbReference type="EMBL" id="CP027806">
    <property type="protein sequence ID" value="AXI99640.1"/>
    <property type="molecule type" value="Genomic_DNA"/>
</dbReference>
<dbReference type="CDD" id="cd00805">
    <property type="entry name" value="TyrRS_core"/>
    <property type="match status" value="1"/>
</dbReference>
<name>A0A345UGN9_9BACT</name>
<evidence type="ECO:0000256" key="9">
    <source>
        <dbReference type="ARBA" id="ARBA00048248"/>
    </source>
</evidence>
<dbReference type="PROSITE" id="PS50889">
    <property type="entry name" value="S4"/>
    <property type="match status" value="1"/>
</dbReference>
<evidence type="ECO:0000256" key="8">
    <source>
        <dbReference type="ARBA" id="ARBA00023146"/>
    </source>
</evidence>
<evidence type="ECO:0000256" key="1">
    <source>
        <dbReference type="ARBA" id="ARBA00011738"/>
    </source>
</evidence>
<keyword evidence="14" id="KW-1185">Reference proteome</keyword>
<dbReference type="AlphaFoldDB" id="A0A345UGN9"/>
<evidence type="ECO:0000256" key="7">
    <source>
        <dbReference type="ARBA" id="ARBA00022917"/>
    </source>
</evidence>
<dbReference type="Gene3D" id="3.10.290.10">
    <property type="entry name" value="RNA-binding S4 domain"/>
    <property type="match status" value="1"/>
</dbReference>
<dbReference type="InterPro" id="IPR024088">
    <property type="entry name" value="Tyr-tRNA-ligase_bac-type"/>
</dbReference>
<dbReference type="Proteomes" id="UP000254808">
    <property type="component" value="Chromosome"/>
</dbReference>
<dbReference type="SUPFAM" id="SSF55174">
    <property type="entry name" value="Alpha-L RNA-binding motif"/>
    <property type="match status" value="1"/>
</dbReference>
<dbReference type="InterPro" id="IPR036986">
    <property type="entry name" value="S4_RNA-bd_sf"/>
</dbReference>
<dbReference type="NCBIfam" id="TIGR00234">
    <property type="entry name" value="tyrS"/>
    <property type="match status" value="1"/>
</dbReference>
<dbReference type="PANTHER" id="PTHR11766:SF1">
    <property type="entry name" value="TYROSINE--TRNA LIGASE"/>
    <property type="match status" value="1"/>
</dbReference>
<evidence type="ECO:0000256" key="5">
    <source>
        <dbReference type="ARBA" id="ARBA00022840"/>
    </source>
</evidence>
<sequence>MSFLPVGEQLEIIRRGTTEIIPEEELKNKLQRSYDSGKPLRIKLGCDPTRPDLHLGHSVILRKLRQFQDLGHHAILIIGDFTGMIGDPTGQNKTRPALTVEDVRANGQTYFEQAAKILDPEKTEIVYNSDWLGKMSFEDVIKLASNYTLARMIERDDFTNRFKNEDPIALHEFLYPLAQGQDSVHLKSDVELGGIDQKFNLLVGRHLQKEAGLEQQVCLMMPLLVGTDGVQKMSKSYDNYIGLNDAPNDMYGKMLRVPDELIYTYYELLTDIPVQDLPALKAKAAADPRNSKHELAWTVTRMYYDAGAADAARDHFEKTIINKEIPDEMPEFTFESGQTHKLIHLIKEVKFAPSNGEARRLIQQGGVSLDGENIDDVNYEVTFSGGEALVLKVGKRKFGRLVSPPNPNTKKLVW</sequence>
<evidence type="ECO:0000256" key="10">
    <source>
        <dbReference type="HAMAP-Rule" id="MF_02007"/>
    </source>
</evidence>
<comment type="similarity">
    <text evidence="10">Belongs to the class-I aminoacyl-tRNA synthetase family. TyrS type 2 subfamily.</text>
</comment>
<proteinExistence type="inferred from homology"/>
<keyword evidence="8 10" id="KW-0030">Aminoacyl-tRNA synthetase</keyword>
<organism evidence="13 14">
    <name type="scientific">Cyclonatronum proteinivorum</name>
    <dbReference type="NCBI Taxonomy" id="1457365"/>
    <lineage>
        <taxon>Bacteria</taxon>
        <taxon>Pseudomonadati</taxon>
        <taxon>Balneolota</taxon>
        <taxon>Balneolia</taxon>
        <taxon>Balneolales</taxon>
        <taxon>Cyclonatronaceae</taxon>
        <taxon>Cyclonatronum</taxon>
    </lineage>
</organism>
<dbReference type="InterPro" id="IPR002305">
    <property type="entry name" value="aa-tRNA-synth_Ic"/>
</dbReference>
<reference evidence="13 14" key="1">
    <citation type="submission" date="2018-03" db="EMBL/GenBank/DDBJ databases">
        <title>Phenotypic and genomic properties of Cyclonatronum proteinivorum gen. nov., sp. nov., a haloalkaliphilic bacteroidete from soda lakes possessing Na+-translocating rhodopsin.</title>
        <authorList>
            <person name="Toshchakov S.V."/>
            <person name="Korzhenkov A."/>
            <person name="Samarov N.I."/>
            <person name="Kublanov I.V."/>
            <person name="Muntyan M.S."/>
            <person name="Sorokin D.Y."/>
        </authorList>
    </citation>
    <scope>NUCLEOTIDE SEQUENCE [LARGE SCALE GENOMIC DNA]</scope>
    <source>
        <strain evidence="13 14">Omega</strain>
    </source>
</reference>
<dbReference type="EC" id="6.1.1.1" evidence="10"/>
<dbReference type="SMART" id="SM00363">
    <property type="entry name" value="S4"/>
    <property type="match status" value="1"/>
</dbReference>
<dbReference type="OrthoDB" id="9804243at2"/>
<dbReference type="KEGG" id="cprv:CYPRO_0353"/>
<keyword evidence="3 10" id="KW-0436">Ligase</keyword>
<keyword evidence="7 10" id="KW-0648">Protein biosynthesis</keyword>
<dbReference type="Gene3D" id="3.40.50.620">
    <property type="entry name" value="HUPs"/>
    <property type="match status" value="1"/>
</dbReference>
<dbReference type="SUPFAM" id="SSF52374">
    <property type="entry name" value="Nucleotidylyl transferase"/>
    <property type="match status" value="1"/>
</dbReference>
<comment type="subunit">
    <text evidence="1 10">Homodimer.</text>
</comment>
<dbReference type="InterPro" id="IPR002307">
    <property type="entry name" value="Tyr-tRNA-ligase"/>
</dbReference>
<dbReference type="PANTHER" id="PTHR11766">
    <property type="entry name" value="TYROSYL-TRNA SYNTHETASE"/>
    <property type="match status" value="1"/>
</dbReference>
<evidence type="ECO:0000256" key="3">
    <source>
        <dbReference type="ARBA" id="ARBA00022598"/>
    </source>
</evidence>
<evidence type="ECO:0000256" key="4">
    <source>
        <dbReference type="ARBA" id="ARBA00022741"/>
    </source>
</evidence>
<dbReference type="GO" id="GO:0005524">
    <property type="term" value="F:ATP binding"/>
    <property type="evidence" value="ECO:0007669"/>
    <property type="project" value="UniProtKB-UniRule"/>
</dbReference>
<keyword evidence="4 10" id="KW-0547">Nucleotide-binding</keyword>
<comment type="subcellular location">
    <subcellularLocation>
        <location evidence="10">Cytoplasm</location>
    </subcellularLocation>
</comment>
<dbReference type="GO" id="GO:0004831">
    <property type="term" value="F:tyrosine-tRNA ligase activity"/>
    <property type="evidence" value="ECO:0007669"/>
    <property type="project" value="UniProtKB-UniRule"/>
</dbReference>
<dbReference type="GO" id="GO:0005829">
    <property type="term" value="C:cytosol"/>
    <property type="evidence" value="ECO:0007669"/>
    <property type="project" value="TreeGrafter"/>
</dbReference>
<accession>A0A345UGN9</accession>
<keyword evidence="6 11" id="KW-0694">RNA-binding</keyword>
<dbReference type="HAMAP" id="MF_02007">
    <property type="entry name" value="Tyr_tRNA_synth_type2"/>
    <property type="match status" value="1"/>
</dbReference>
<dbReference type="FunFam" id="3.40.50.620:FF:000061">
    <property type="entry name" value="Tyrosine--tRNA ligase"/>
    <property type="match status" value="1"/>
</dbReference>
<dbReference type="Gene3D" id="1.10.240.10">
    <property type="entry name" value="Tyrosyl-Transfer RNA Synthetase"/>
    <property type="match status" value="1"/>
</dbReference>
<comment type="catalytic activity">
    <reaction evidence="9 10">
        <text>tRNA(Tyr) + L-tyrosine + ATP = L-tyrosyl-tRNA(Tyr) + AMP + diphosphate + H(+)</text>
        <dbReference type="Rhea" id="RHEA:10220"/>
        <dbReference type="Rhea" id="RHEA-COMP:9706"/>
        <dbReference type="Rhea" id="RHEA-COMP:9707"/>
        <dbReference type="ChEBI" id="CHEBI:15378"/>
        <dbReference type="ChEBI" id="CHEBI:30616"/>
        <dbReference type="ChEBI" id="CHEBI:33019"/>
        <dbReference type="ChEBI" id="CHEBI:58315"/>
        <dbReference type="ChEBI" id="CHEBI:78442"/>
        <dbReference type="ChEBI" id="CHEBI:78536"/>
        <dbReference type="ChEBI" id="CHEBI:456215"/>
        <dbReference type="EC" id="6.1.1.1"/>
    </reaction>
</comment>
<feature type="binding site" evidence="10">
    <location>
        <position position="235"/>
    </location>
    <ligand>
        <name>ATP</name>
        <dbReference type="ChEBI" id="CHEBI:30616"/>
    </ligand>
</feature>
<dbReference type="Pfam" id="PF22421">
    <property type="entry name" value="SYY_C-terminal"/>
    <property type="match status" value="1"/>
</dbReference>
<evidence type="ECO:0000256" key="2">
    <source>
        <dbReference type="ARBA" id="ARBA00022490"/>
    </source>
</evidence>
<dbReference type="GO" id="GO:0006437">
    <property type="term" value="P:tyrosyl-tRNA aminoacylation"/>
    <property type="evidence" value="ECO:0007669"/>
    <property type="project" value="UniProtKB-UniRule"/>
</dbReference>
<dbReference type="InterPro" id="IPR002942">
    <property type="entry name" value="S4_RNA-bd"/>
</dbReference>
<evidence type="ECO:0000256" key="11">
    <source>
        <dbReference type="PROSITE-ProRule" id="PRU00182"/>
    </source>
</evidence>
<dbReference type="InterPro" id="IPR054608">
    <property type="entry name" value="SYY-like_C"/>
</dbReference>
<gene>
    <name evidence="10" type="primary">tyrS</name>
    <name evidence="13" type="ORF">CYPRO_0353</name>
</gene>
<dbReference type="GO" id="GO:0003723">
    <property type="term" value="F:RNA binding"/>
    <property type="evidence" value="ECO:0007669"/>
    <property type="project" value="UniProtKB-KW"/>
</dbReference>
<feature type="domain" description="RNA-binding S4" evidence="12">
    <location>
        <begin position="340"/>
        <end position="404"/>
    </location>
</feature>
<dbReference type="FunFam" id="3.10.290.10:FF:000022">
    <property type="entry name" value="Tyrosine--tRNA ligase"/>
    <property type="match status" value="1"/>
</dbReference>
<comment type="function">
    <text evidence="10">Catalyzes the attachment of tyrosine to tRNA(Tyr) in a two-step reaction: tyrosine is first activated by ATP to form Tyr-AMP and then transferred to the acceptor end of tRNA(Tyr).</text>
</comment>
<feature type="short sequence motif" description="'KMSKS' region" evidence="10">
    <location>
        <begin position="232"/>
        <end position="236"/>
    </location>
</feature>
<evidence type="ECO:0000313" key="14">
    <source>
        <dbReference type="Proteomes" id="UP000254808"/>
    </source>
</evidence>
<evidence type="ECO:0000259" key="12">
    <source>
        <dbReference type="SMART" id="SM00363"/>
    </source>
</evidence>
<keyword evidence="5 10" id="KW-0067">ATP-binding</keyword>
<dbReference type="PRINTS" id="PR01040">
    <property type="entry name" value="TRNASYNTHTYR"/>
</dbReference>
<protein>
    <recommendedName>
        <fullName evidence="10">Tyrosine--tRNA ligase</fullName>
        <ecNumber evidence="10">6.1.1.1</ecNumber>
    </recommendedName>
    <alternativeName>
        <fullName evidence="10">Tyrosyl-tRNA synthetase</fullName>
        <shortName evidence="10">TyrRS</shortName>
    </alternativeName>
</protein>
<dbReference type="Pfam" id="PF00579">
    <property type="entry name" value="tRNA-synt_1b"/>
    <property type="match status" value="1"/>
</dbReference>